<dbReference type="InterPro" id="IPR050654">
    <property type="entry name" value="AChE-related_enzymes"/>
</dbReference>
<dbReference type="Pfam" id="PF00135">
    <property type="entry name" value="COesterase"/>
    <property type="match status" value="1"/>
</dbReference>
<reference evidence="4 5" key="1">
    <citation type="submission" date="2024-09" db="EMBL/GenBank/DDBJ databases">
        <authorList>
            <person name="Sun Q."/>
            <person name="Mori K."/>
        </authorList>
    </citation>
    <scope>NUCLEOTIDE SEQUENCE [LARGE SCALE GENOMIC DNA]</scope>
    <source>
        <strain evidence="4 5">CCM 3426</strain>
    </source>
</reference>
<dbReference type="PANTHER" id="PTHR43918:SF4">
    <property type="entry name" value="CARBOXYLIC ESTER HYDROLASE"/>
    <property type="match status" value="1"/>
</dbReference>
<evidence type="ECO:0000256" key="2">
    <source>
        <dbReference type="SAM" id="MobiDB-lite"/>
    </source>
</evidence>
<keyword evidence="5" id="KW-1185">Reference proteome</keyword>
<dbReference type="InterPro" id="IPR029058">
    <property type="entry name" value="AB_hydrolase_fold"/>
</dbReference>
<dbReference type="Gene3D" id="3.40.50.1820">
    <property type="entry name" value="alpha/beta hydrolase"/>
    <property type="match status" value="1"/>
</dbReference>
<feature type="domain" description="Carboxylesterase type B" evidence="3">
    <location>
        <begin position="3"/>
        <end position="122"/>
    </location>
</feature>
<protein>
    <submittedName>
        <fullName evidence="4">Carboxylesterase family protein</fullName>
    </submittedName>
</protein>
<dbReference type="RefSeq" id="WP_189654261.1">
    <property type="nucleotide sequence ID" value="NZ_BMRC01000067.1"/>
</dbReference>
<comment type="caution">
    <text evidence="4">The sequence shown here is derived from an EMBL/GenBank/DDBJ whole genome shotgun (WGS) entry which is preliminary data.</text>
</comment>
<evidence type="ECO:0000259" key="3">
    <source>
        <dbReference type="Pfam" id="PF00135"/>
    </source>
</evidence>
<feature type="region of interest" description="Disordered" evidence="2">
    <location>
        <begin position="93"/>
        <end position="112"/>
    </location>
</feature>
<dbReference type="EMBL" id="JBHMEI010000070">
    <property type="protein sequence ID" value="MFB9208290.1"/>
    <property type="molecule type" value="Genomic_DNA"/>
</dbReference>
<keyword evidence="1" id="KW-0378">Hydrolase</keyword>
<sequence length="133" mass="14940">MSSAYEELAELFTTAIWTQPALASYRRFTELGRTTYAYRFDRVSPGNRRTGKLAFHMSDIPYVFGRLTPAEDYDETDAHVSQTMTHAWTEFARTGVPSSPDGTPWPAATRTAPHLTIVNDKTHSAPPDHQPSH</sequence>
<name>A0ABV5IUR0_9ACTN</name>
<dbReference type="Proteomes" id="UP001589647">
    <property type="component" value="Unassembled WGS sequence"/>
</dbReference>
<accession>A0ABV5IUR0</accession>
<dbReference type="PANTHER" id="PTHR43918">
    <property type="entry name" value="ACETYLCHOLINESTERASE"/>
    <property type="match status" value="1"/>
</dbReference>
<organism evidence="4 5">
    <name type="scientific">Nonomuraea spiralis</name>
    <dbReference type="NCBI Taxonomy" id="46182"/>
    <lineage>
        <taxon>Bacteria</taxon>
        <taxon>Bacillati</taxon>
        <taxon>Actinomycetota</taxon>
        <taxon>Actinomycetes</taxon>
        <taxon>Streptosporangiales</taxon>
        <taxon>Streptosporangiaceae</taxon>
        <taxon>Nonomuraea</taxon>
    </lineage>
</organism>
<evidence type="ECO:0000313" key="5">
    <source>
        <dbReference type="Proteomes" id="UP001589647"/>
    </source>
</evidence>
<proteinExistence type="predicted"/>
<dbReference type="InterPro" id="IPR002018">
    <property type="entry name" value="CarbesteraseB"/>
</dbReference>
<dbReference type="SUPFAM" id="SSF53474">
    <property type="entry name" value="alpha/beta-Hydrolases"/>
    <property type="match status" value="1"/>
</dbReference>
<evidence type="ECO:0000313" key="4">
    <source>
        <dbReference type="EMBL" id="MFB9208290.1"/>
    </source>
</evidence>
<gene>
    <name evidence="4" type="ORF">ACFFV7_44410</name>
</gene>
<evidence type="ECO:0000256" key="1">
    <source>
        <dbReference type="ARBA" id="ARBA00022801"/>
    </source>
</evidence>